<dbReference type="AlphaFoldDB" id="A0A2T3AXD2"/>
<evidence type="ECO:0000256" key="2">
    <source>
        <dbReference type="SAM" id="Phobius"/>
    </source>
</evidence>
<evidence type="ECO:0000313" key="4">
    <source>
        <dbReference type="Proteomes" id="UP000241818"/>
    </source>
</evidence>
<feature type="transmembrane region" description="Helical" evidence="2">
    <location>
        <begin position="254"/>
        <end position="278"/>
    </location>
</feature>
<protein>
    <submittedName>
        <fullName evidence="3">Uncharacterized protein</fullName>
    </submittedName>
</protein>
<keyword evidence="2" id="KW-1133">Transmembrane helix</keyword>
<dbReference type="GeneID" id="36577646"/>
<dbReference type="STRING" id="857342.A0A2T3AXD2"/>
<accession>A0A2T3AXD2</accession>
<dbReference type="PANTHER" id="PTHR42024:SF1">
    <property type="entry name" value="AMINO ACID PERMEASE_ SLC12A DOMAIN-CONTAINING PROTEIN"/>
    <property type="match status" value="1"/>
</dbReference>
<gene>
    <name evidence="3" type="ORF">M430DRAFT_76658</name>
</gene>
<dbReference type="RefSeq" id="XP_024719300.1">
    <property type="nucleotide sequence ID" value="XM_024869565.1"/>
</dbReference>
<feature type="transmembrane region" description="Helical" evidence="2">
    <location>
        <begin position="230"/>
        <end position="248"/>
    </location>
</feature>
<evidence type="ECO:0000256" key="1">
    <source>
        <dbReference type="SAM" id="MobiDB-lite"/>
    </source>
</evidence>
<sequence>SNSPQDPEKSGQDHEVPPTRIRKTPSAPPPLSFDPWTKRNSIIICCLGLLFFDLILPCIIYYSLTYCTNLDEEQVLGISCASLGLGEMMELPLRGYRLAKQHDVYAPLGQHSRWAFDFLFWWYAMATIIGIVPYVLSTSLDEPIEWLFLMTPGFIAGFAVATTAVSALPFPLPFRVSSDARGEKCKPFVYYVIEDFVAVDASQKRSYREELRARYNASPIFRRMIWDVNMWWTVGGLVFIGALAGMTWGLAFPIAYGLSFGLLFVWMGIWALATWLWVRRGLRRERE</sequence>
<dbReference type="Proteomes" id="UP000241818">
    <property type="component" value="Unassembled WGS sequence"/>
</dbReference>
<dbReference type="InParanoid" id="A0A2T3AXD2"/>
<organism evidence="3 4">
    <name type="scientific">Amorphotheca resinae ATCC 22711</name>
    <dbReference type="NCBI Taxonomy" id="857342"/>
    <lineage>
        <taxon>Eukaryota</taxon>
        <taxon>Fungi</taxon>
        <taxon>Dikarya</taxon>
        <taxon>Ascomycota</taxon>
        <taxon>Pezizomycotina</taxon>
        <taxon>Leotiomycetes</taxon>
        <taxon>Helotiales</taxon>
        <taxon>Amorphothecaceae</taxon>
        <taxon>Amorphotheca</taxon>
    </lineage>
</organism>
<reference evidence="3 4" key="1">
    <citation type="journal article" date="2018" name="New Phytol.">
        <title>Comparative genomics and transcriptomics depict ericoid mycorrhizal fungi as versatile saprotrophs and plant mutualists.</title>
        <authorList>
            <person name="Martino E."/>
            <person name="Morin E."/>
            <person name="Grelet G.A."/>
            <person name="Kuo A."/>
            <person name="Kohler A."/>
            <person name="Daghino S."/>
            <person name="Barry K.W."/>
            <person name="Cichocki N."/>
            <person name="Clum A."/>
            <person name="Dockter R.B."/>
            <person name="Hainaut M."/>
            <person name="Kuo R.C."/>
            <person name="LaButti K."/>
            <person name="Lindahl B.D."/>
            <person name="Lindquist E.A."/>
            <person name="Lipzen A."/>
            <person name="Khouja H.R."/>
            <person name="Magnuson J."/>
            <person name="Murat C."/>
            <person name="Ohm R.A."/>
            <person name="Singer S.W."/>
            <person name="Spatafora J.W."/>
            <person name="Wang M."/>
            <person name="Veneault-Fourrey C."/>
            <person name="Henrissat B."/>
            <person name="Grigoriev I.V."/>
            <person name="Martin F.M."/>
            <person name="Perotto S."/>
        </authorList>
    </citation>
    <scope>NUCLEOTIDE SEQUENCE [LARGE SCALE GENOMIC DNA]</scope>
    <source>
        <strain evidence="3 4">ATCC 22711</strain>
    </source>
</reference>
<evidence type="ECO:0000313" key="3">
    <source>
        <dbReference type="EMBL" id="PSS13309.1"/>
    </source>
</evidence>
<feature type="transmembrane region" description="Helical" evidence="2">
    <location>
        <begin position="42"/>
        <end position="63"/>
    </location>
</feature>
<name>A0A2T3AXD2_AMORE</name>
<feature type="transmembrane region" description="Helical" evidence="2">
    <location>
        <begin position="114"/>
        <end position="136"/>
    </location>
</feature>
<dbReference type="PANTHER" id="PTHR42024">
    <property type="entry name" value="AMINO ACID PERMEASE_ SLC12A DOMAIN-CONTAINING PROTEIN"/>
    <property type="match status" value="1"/>
</dbReference>
<dbReference type="EMBL" id="KZ679014">
    <property type="protein sequence ID" value="PSS13309.1"/>
    <property type="molecule type" value="Genomic_DNA"/>
</dbReference>
<feature type="non-terminal residue" evidence="3">
    <location>
        <position position="287"/>
    </location>
</feature>
<feature type="region of interest" description="Disordered" evidence="1">
    <location>
        <begin position="1"/>
        <end position="30"/>
    </location>
</feature>
<keyword evidence="2" id="KW-0812">Transmembrane</keyword>
<keyword evidence="2" id="KW-0472">Membrane</keyword>
<dbReference type="OrthoDB" id="4838853at2759"/>
<feature type="non-terminal residue" evidence="3">
    <location>
        <position position="1"/>
    </location>
</feature>
<proteinExistence type="predicted"/>
<feature type="compositionally biased region" description="Basic and acidic residues" evidence="1">
    <location>
        <begin position="1"/>
        <end position="17"/>
    </location>
</feature>
<keyword evidence="4" id="KW-1185">Reference proteome</keyword>
<feature type="transmembrane region" description="Helical" evidence="2">
    <location>
        <begin position="148"/>
        <end position="172"/>
    </location>
</feature>